<sequence>MTRSTASRVVAVLILGAAISSSVLAAPTRSPMIASSIGARGLQSQSSSSDGLGTLSEGQTRELASLKDDVPRQSGDGLTIDDSSAHGRMIPSSIGARDLQPQSSSDGLGTLSEGQTEELARVPTPQRGGKNGDGPTIDDLEHGRSDPSGNVLLSVKLKQQVNIAERGNQMSRQERQRQARERQRQARERQRQTEAERQERAERENRIRAEKETNQRYLDDFTVKWFAAVFSNDRRKCLEVLTDRASDSEVPNHVRIKDLRDTLETVKTDPEFNGLWKSARNKWATIAHWVDQELRRVASIMHYDRDEVQWMAEFSKLAFEMKRCDRETYEAYSGYND</sequence>
<feature type="signal peptide" evidence="2">
    <location>
        <begin position="1"/>
        <end position="25"/>
    </location>
</feature>
<feature type="region of interest" description="Disordered" evidence="1">
    <location>
        <begin position="64"/>
        <end position="149"/>
    </location>
</feature>
<accession>A0AA38U5I7</accession>
<feature type="compositionally biased region" description="Basic and acidic residues" evidence="1">
    <location>
        <begin position="172"/>
        <end position="207"/>
    </location>
</feature>
<keyword evidence="4" id="KW-1185">Reference proteome</keyword>
<evidence type="ECO:0000313" key="4">
    <source>
        <dbReference type="Proteomes" id="UP001163846"/>
    </source>
</evidence>
<reference evidence="3" key="1">
    <citation type="submission" date="2022-08" db="EMBL/GenBank/DDBJ databases">
        <authorList>
            <consortium name="DOE Joint Genome Institute"/>
            <person name="Min B."/>
            <person name="Riley R."/>
            <person name="Sierra-Patev S."/>
            <person name="Naranjo-Ortiz M."/>
            <person name="Looney B."/>
            <person name="Konkel Z."/>
            <person name="Slot J.C."/>
            <person name="Sakamoto Y."/>
            <person name="Steenwyk J.L."/>
            <person name="Rokas A."/>
            <person name="Carro J."/>
            <person name="Camarero S."/>
            <person name="Ferreira P."/>
            <person name="Molpeceres G."/>
            <person name="Ruiz-Duenas F.J."/>
            <person name="Serrano A."/>
            <person name="Henrissat B."/>
            <person name="Drula E."/>
            <person name="Hughes K.W."/>
            <person name="Mata J.L."/>
            <person name="Ishikawa N.K."/>
            <person name="Vargas-Isla R."/>
            <person name="Ushijima S."/>
            <person name="Smith C.A."/>
            <person name="Ahrendt S."/>
            <person name="Andreopoulos W."/>
            <person name="He G."/>
            <person name="Labutti K."/>
            <person name="Lipzen A."/>
            <person name="Ng V."/>
            <person name="Sandor L."/>
            <person name="Barry K."/>
            <person name="Martinez A.T."/>
            <person name="Xiao Y."/>
            <person name="Gibbons J.G."/>
            <person name="Terashima K."/>
            <person name="Hibbett D.S."/>
            <person name="Grigoriev I.V."/>
        </authorList>
    </citation>
    <scope>NUCLEOTIDE SEQUENCE</scope>
    <source>
        <strain evidence="3">TFB9207</strain>
    </source>
</reference>
<dbReference type="Proteomes" id="UP001163846">
    <property type="component" value="Unassembled WGS sequence"/>
</dbReference>
<protein>
    <recommendedName>
        <fullName evidence="5">BZIP domain-containing protein</fullName>
    </recommendedName>
</protein>
<feature type="chain" id="PRO_5041263038" description="BZIP domain-containing protein" evidence="2">
    <location>
        <begin position="26"/>
        <end position="337"/>
    </location>
</feature>
<evidence type="ECO:0000313" key="3">
    <source>
        <dbReference type="EMBL" id="KAJ3832591.1"/>
    </source>
</evidence>
<gene>
    <name evidence="3" type="ORF">F5878DRAFT_666434</name>
</gene>
<evidence type="ECO:0000256" key="1">
    <source>
        <dbReference type="SAM" id="MobiDB-lite"/>
    </source>
</evidence>
<proteinExistence type="predicted"/>
<evidence type="ECO:0000256" key="2">
    <source>
        <dbReference type="SAM" id="SignalP"/>
    </source>
</evidence>
<name>A0AA38U5I7_9AGAR</name>
<evidence type="ECO:0008006" key="5">
    <source>
        <dbReference type="Google" id="ProtNLM"/>
    </source>
</evidence>
<keyword evidence="2" id="KW-0732">Signal</keyword>
<comment type="caution">
    <text evidence="3">The sequence shown here is derived from an EMBL/GenBank/DDBJ whole genome shotgun (WGS) entry which is preliminary data.</text>
</comment>
<organism evidence="3 4">
    <name type="scientific">Lentinula raphanica</name>
    <dbReference type="NCBI Taxonomy" id="153919"/>
    <lineage>
        <taxon>Eukaryota</taxon>
        <taxon>Fungi</taxon>
        <taxon>Dikarya</taxon>
        <taxon>Basidiomycota</taxon>
        <taxon>Agaricomycotina</taxon>
        <taxon>Agaricomycetes</taxon>
        <taxon>Agaricomycetidae</taxon>
        <taxon>Agaricales</taxon>
        <taxon>Marasmiineae</taxon>
        <taxon>Omphalotaceae</taxon>
        <taxon>Lentinula</taxon>
    </lineage>
</organism>
<feature type="region of interest" description="Disordered" evidence="1">
    <location>
        <begin position="162"/>
        <end position="207"/>
    </location>
</feature>
<dbReference type="AlphaFoldDB" id="A0AA38U5I7"/>
<dbReference type="EMBL" id="MU806912">
    <property type="protein sequence ID" value="KAJ3832591.1"/>
    <property type="molecule type" value="Genomic_DNA"/>
</dbReference>